<protein>
    <submittedName>
        <fullName evidence="3">Acyl-coenzyme A synthetase/AMP-(Fatty) acid ligase</fullName>
    </submittedName>
</protein>
<organism evidence="3 4">
    <name type="scientific">Kibdelosporangium banguiense</name>
    <dbReference type="NCBI Taxonomy" id="1365924"/>
    <lineage>
        <taxon>Bacteria</taxon>
        <taxon>Bacillati</taxon>
        <taxon>Actinomycetota</taxon>
        <taxon>Actinomycetes</taxon>
        <taxon>Pseudonocardiales</taxon>
        <taxon>Pseudonocardiaceae</taxon>
        <taxon>Kibdelosporangium</taxon>
    </lineage>
</organism>
<dbReference type="SUPFAM" id="SSF56801">
    <property type="entry name" value="Acetyl-CoA synthetase-like"/>
    <property type="match status" value="1"/>
</dbReference>
<dbReference type="Pfam" id="PF00501">
    <property type="entry name" value="AMP-binding"/>
    <property type="match status" value="1"/>
</dbReference>
<proteinExistence type="predicted"/>
<dbReference type="Gene3D" id="3.30.300.30">
    <property type="match status" value="1"/>
</dbReference>
<gene>
    <name evidence="3" type="ORF">JOF56_009473</name>
</gene>
<keyword evidence="3" id="KW-0436">Ligase</keyword>
<dbReference type="InterPro" id="IPR000873">
    <property type="entry name" value="AMP-dep_synth/lig_dom"/>
</dbReference>
<accession>A0ABS4TXF6</accession>
<sequence>MGFTAPEVTDGVWCSRWDSVADPAGLCASELPPVIDFHTSGSTGPSHCWQRSRDKVWLEAGMLAGLIAPDRPEAVVSFVPPRHLFGALATVLVPAQLGITVWYRAAFVGEMPDLPHRRIAVMATPWIFQLLLQHIDWVRRFDHITVLYGGAMLPATAGKFLREAGRERAAVVEVMGSTEAGGVATRRFNEGEPPPWTLFPDVSFAEPAMADVREEIPLAVRSPRMAFQPGKRPPQQWVADDLVVPVDDRTFRMVGRSGRLVKVNGRRINLDEAEHAVRAVLGCADLALVPVADGLIGEHVELLVVLEPGTELSELDIPAAVRRLGVRPRRLRVVPRIERSALGKATAHPQSNTEKAEVVTP</sequence>
<keyword evidence="4" id="KW-1185">Reference proteome</keyword>
<comment type="caution">
    <text evidence="3">The sequence shown here is derived from an EMBL/GenBank/DDBJ whole genome shotgun (WGS) entry which is preliminary data.</text>
</comment>
<dbReference type="Proteomes" id="UP001519332">
    <property type="component" value="Unassembled WGS sequence"/>
</dbReference>
<feature type="domain" description="AMP-dependent synthetase/ligase" evidence="2">
    <location>
        <begin position="38"/>
        <end position="193"/>
    </location>
</feature>
<evidence type="ECO:0000259" key="2">
    <source>
        <dbReference type="Pfam" id="PF00501"/>
    </source>
</evidence>
<dbReference type="Gene3D" id="3.40.50.12780">
    <property type="entry name" value="N-terminal domain of ligase-like"/>
    <property type="match status" value="1"/>
</dbReference>
<dbReference type="InterPro" id="IPR045851">
    <property type="entry name" value="AMP-bd_C_sf"/>
</dbReference>
<dbReference type="InterPro" id="IPR042099">
    <property type="entry name" value="ANL_N_sf"/>
</dbReference>
<evidence type="ECO:0000313" key="3">
    <source>
        <dbReference type="EMBL" id="MBP2329088.1"/>
    </source>
</evidence>
<dbReference type="EMBL" id="JAGINW010000001">
    <property type="protein sequence ID" value="MBP2329088.1"/>
    <property type="molecule type" value="Genomic_DNA"/>
</dbReference>
<dbReference type="GO" id="GO:0016874">
    <property type="term" value="F:ligase activity"/>
    <property type="evidence" value="ECO:0007669"/>
    <property type="project" value="UniProtKB-KW"/>
</dbReference>
<name>A0ABS4TXF6_9PSEU</name>
<feature type="region of interest" description="Disordered" evidence="1">
    <location>
        <begin position="342"/>
        <end position="361"/>
    </location>
</feature>
<dbReference type="RefSeq" id="WP_245378689.1">
    <property type="nucleotide sequence ID" value="NZ_JAGINW010000001.1"/>
</dbReference>
<evidence type="ECO:0000256" key="1">
    <source>
        <dbReference type="SAM" id="MobiDB-lite"/>
    </source>
</evidence>
<reference evidence="3 4" key="1">
    <citation type="submission" date="2021-03" db="EMBL/GenBank/DDBJ databases">
        <title>Sequencing the genomes of 1000 actinobacteria strains.</title>
        <authorList>
            <person name="Klenk H.-P."/>
        </authorList>
    </citation>
    <scope>NUCLEOTIDE SEQUENCE [LARGE SCALE GENOMIC DNA]</scope>
    <source>
        <strain evidence="3 4">DSM 46670</strain>
    </source>
</reference>
<evidence type="ECO:0000313" key="4">
    <source>
        <dbReference type="Proteomes" id="UP001519332"/>
    </source>
</evidence>